<keyword evidence="4 6" id="KW-1133">Transmembrane helix</keyword>
<keyword evidence="5 6" id="KW-0472">Membrane</keyword>
<dbReference type="EMBL" id="CP045875">
    <property type="protein sequence ID" value="QGG48422.1"/>
    <property type="molecule type" value="Genomic_DNA"/>
</dbReference>
<evidence type="ECO:0000313" key="10">
    <source>
        <dbReference type="Proteomes" id="UP000366051"/>
    </source>
</evidence>
<sequence>MTALLFGYFVVFMARVIDVTMMTLRVLMVMRGKKLWAATFGFFEVLIYIIALKLVFDTLDDPLSLIIYALGFAAGNVVGTWLEEKLAIGYLTMQVITFRDAWNFSDRLREEGFGVSLFPCQGREGCHQLLNVVFERKRFRELEKKVNEWDPKAFVTVMDTKPIRGGTFRATRK</sequence>
<gene>
    <name evidence="9" type="ORF">FTV88_2324</name>
</gene>
<dbReference type="NCBIfam" id="NF003194">
    <property type="entry name" value="PRK04164.1-5"/>
    <property type="match status" value="1"/>
</dbReference>
<keyword evidence="10" id="KW-1185">Reference proteome</keyword>
<proteinExistence type="inferred from homology"/>
<dbReference type="InterPro" id="IPR019264">
    <property type="entry name" value="DUF2179"/>
</dbReference>
<evidence type="ECO:0000256" key="4">
    <source>
        <dbReference type="ARBA" id="ARBA00022989"/>
    </source>
</evidence>
<dbReference type="OrthoDB" id="48231at2"/>
<evidence type="ECO:0000259" key="7">
    <source>
        <dbReference type="Pfam" id="PF10035"/>
    </source>
</evidence>
<evidence type="ECO:0000256" key="2">
    <source>
        <dbReference type="ARBA" id="ARBA00022475"/>
    </source>
</evidence>
<comment type="subcellular location">
    <subcellularLocation>
        <location evidence="1 6">Cell membrane</location>
        <topology evidence="1 6">Multi-pass membrane protein</topology>
    </subcellularLocation>
</comment>
<feature type="transmembrane region" description="Helical" evidence="6">
    <location>
        <begin position="6"/>
        <end position="28"/>
    </location>
</feature>
<protein>
    <recommendedName>
        <fullName evidence="6">UPF0316 protein FTV88_2324</fullName>
    </recommendedName>
</protein>
<evidence type="ECO:0000256" key="1">
    <source>
        <dbReference type="ARBA" id="ARBA00004651"/>
    </source>
</evidence>
<dbReference type="Pfam" id="PF10035">
    <property type="entry name" value="DUF2179"/>
    <property type="match status" value="1"/>
</dbReference>
<dbReference type="CDD" id="cd16381">
    <property type="entry name" value="YitT_C_like_1"/>
    <property type="match status" value="1"/>
</dbReference>
<name>A0A5Q2N538_9FIRM</name>
<evidence type="ECO:0000256" key="6">
    <source>
        <dbReference type="HAMAP-Rule" id="MF_01515"/>
    </source>
</evidence>
<dbReference type="Proteomes" id="UP000366051">
    <property type="component" value="Chromosome"/>
</dbReference>
<organism evidence="9 10">
    <name type="scientific">Heliorestis convoluta</name>
    <dbReference type="NCBI Taxonomy" id="356322"/>
    <lineage>
        <taxon>Bacteria</taxon>
        <taxon>Bacillati</taxon>
        <taxon>Bacillota</taxon>
        <taxon>Clostridia</taxon>
        <taxon>Eubacteriales</taxon>
        <taxon>Heliobacteriaceae</taxon>
        <taxon>Heliorestis</taxon>
    </lineage>
</organism>
<dbReference type="RefSeq" id="WP_153725603.1">
    <property type="nucleotide sequence ID" value="NZ_CP045875.1"/>
</dbReference>
<evidence type="ECO:0000256" key="5">
    <source>
        <dbReference type="ARBA" id="ARBA00023136"/>
    </source>
</evidence>
<dbReference type="KEGG" id="hcv:FTV88_2324"/>
<dbReference type="HAMAP" id="MF_01515">
    <property type="entry name" value="UPF0316"/>
    <property type="match status" value="1"/>
</dbReference>
<dbReference type="InterPro" id="IPR044035">
    <property type="entry name" value="DUF5698"/>
</dbReference>
<dbReference type="InterPro" id="IPR022930">
    <property type="entry name" value="UPF0316"/>
</dbReference>
<feature type="domain" description="DUF2179" evidence="7">
    <location>
        <begin position="113"/>
        <end position="165"/>
    </location>
</feature>
<feature type="transmembrane region" description="Helical" evidence="6">
    <location>
        <begin position="62"/>
        <end position="82"/>
    </location>
</feature>
<dbReference type="AlphaFoldDB" id="A0A5Q2N538"/>
<reference evidence="10" key="1">
    <citation type="submission" date="2019-11" db="EMBL/GenBank/DDBJ databases">
        <title>Genome sequence of Heliorestis convoluta strain HH, an alkaliphilic and minimalistic phototrophic bacterium from a soda lake in Egypt.</title>
        <authorList>
            <person name="Dewey E.D."/>
            <person name="Stokes L.M."/>
            <person name="Burchell B.M."/>
            <person name="Shaffer K.N."/>
            <person name="Huntington A.M."/>
            <person name="Baker J.M."/>
            <person name="Nadendla S."/>
            <person name="Giglio M.G."/>
            <person name="Touchman J.W."/>
            <person name="Blankenship R.E."/>
            <person name="Madigan M.T."/>
            <person name="Sattley W.M."/>
        </authorList>
    </citation>
    <scope>NUCLEOTIDE SEQUENCE [LARGE SCALE GENOMIC DNA]</scope>
    <source>
        <strain evidence="10">HH</strain>
    </source>
</reference>
<accession>A0A5Q2N538</accession>
<keyword evidence="3 6" id="KW-0812">Transmembrane</keyword>
<evidence type="ECO:0000256" key="3">
    <source>
        <dbReference type="ARBA" id="ARBA00022692"/>
    </source>
</evidence>
<feature type="transmembrane region" description="Helical" evidence="6">
    <location>
        <begin position="35"/>
        <end position="56"/>
    </location>
</feature>
<dbReference type="Pfam" id="PF18955">
    <property type="entry name" value="DUF5698"/>
    <property type="match status" value="1"/>
</dbReference>
<comment type="similarity">
    <text evidence="6">Belongs to the UPF0316 family.</text>
</comment>
<keyword evidence="2 6" id="KW-1003">Cell membrane</keyword>
<evidence type="ECO:0000259" key="8">
    <source>
        <dbReference type="Pfam" id="PF18955"/>
    </source>
</evidence>
<feature type="domain" description="DUF5698" evidence="8">
    <location>
        <begin position="23"/>
        <end position="80"/>
    </location>
</feature>
<dbReference type="PANTHER" id="PTHR40060:SF1">
    <property type="entry name" value="UPF0316 PROTEIN YEBE"/>
    <property type="match status" value="1"/>
</dbReference>
<dbReference type="PANTHER" id="PTHR40060">
    <property type="entry name" value="UPF0316 PROTEIN YEBE"/>
    <property type="match status" value="1"/>
</dbReference>
<dbReference type="GO" id="GO:0005886">
    <property type="term" value="C:plasma membrane"/>
    <property type="evidence" value="ECO:0007669"/>
    <property type="project" value="UniProtKB-SubCell"/>
</dbReference>
<evidence type="ECO:0000313" key="9">
    <source>
        <dbReference type="EMBL" id="QGG48422.1"/>
    </source>
</evidence>